<organism evidence="1">
    <name type="scientific">Terrabacter sp. (strain DBF63)</name>
    <dbReference type="NCBI Taxonomy" id="150395"/>
    <lineage>
        <taxon>Bacteria</taxon>
        <taxon>Bacillati</taxon>
        <taxon>Actinomycetota</taxon>
        <taxon>Actinomycetes</taxon>
        <taxon>Micrococcales</taxon>
        <taxon>Intrasporangiaceae</taxon>
        <taxon>Terrabacter</taxon>
    </lineage>
</organism>
<geneLocation type="plasmid" evidence="1">
    <name>pDBF1</name>
</geneLocation>
<reference evidence="1" key="3">
    <citation type="journal article" date="2003" name="Appl. Microbiol. Biotechnol.">
        <title>Phthalate catabolic gene cluster is linked to the angular dioxygenase gene in Terrabacter sp. strain DBF63.</title>
        <authorList>
            <person name="Habe H."/>
            <person name="Miyakoshi M."/>
            <person name="Chung J."/>
            <person name="Kasuga K."/>
            <person name="Yoshida T."/>
            <person name="Nojiri H."/>
            <person name="Omori T."/>
        </authorList>
    </citation>
    <scope>NUCLEOTIDE SEQUENCE</scope>
    <source>
        <strain evidence="1">DBF63</strain>
        <plasmid evidence="1">pDBF1</plasmid>
    </source>
</reference>
<reference evidence="1" key="2">
    <citation type="journal article" date="2001" name="Biochem. Biophys. Res. Commun.">
        <title>Isolation and characterization of the genes encoding a novel oxygenase component of angular dioxygenase from the gram-positive dibenzofuran-degrader Terrabacter sp. strain DBF63.</title>
        <authorList>
            <person name="Kasuga K."/>
            <person name="Habe H."/>
            <person name="Chung J."/>
            <person name="Yoshida T."/>
            <person name="Nojiri H."/>
            <person name="Yamane H."/>
            <person name="Omori T."/>
        </authorList>
    </citation>
    <scope>NUCLEOTIDE SEQUENCE</scope>
    <source>
        <strain evidence="1">DBF63</strain>
        <plasmid evidence="1">pDBF1</plasmid>
    </source>
</reference>
<reference evidence="1" key="6">
    <citation type="journal article" date="2005" name="Appl. Microbiol. Biotechnol.">
        <title>Characterization of [3Fe-4S] ferredoxin DbfA3, which functions in the angular dioxygenase system of Terrabacter sp. strain DBF63.</title>
        <authorList>
            <person name="Takagi T."/>
            <person name="Habe H."/>
            <person name="Yoshida T."/>
            <person name="Yamane H."/>
            <person name="Omori T."/>
            <person name="Nojiri H."/>
        </authorList>
    </citation>
    <scope>NUCLEOTIDE SEQUENCE</scope>
    <source>
        <strain evidence="1">DBF63</strain>
        <plasmid evidence="1">pDBF1</plasmid>
    </source>
</reference>
<dbReference type="EMBL" id="AP008980">
    <property type="protein sequence ID" value="BAE45047.1"/>
    <property type="molecule type" value="Genomic_DNA"/>
</dbReference>
<dbReference type="Gene3D" id="3.40.50.300">
    <property type="entry name" value="P-loop containing nucleotide triphosphate hydrolases"/>
    <property type="match status" value="1"/>
</dbReference>
<accession>Q3MNR6</accession>
<protein>
    <submittedName>
        <fullName evidence="1">Uncharacterized protein</fullName>
    </submittedName>
</protein>
<reference evidence="1" key="4">
    <citation type="journal article" date="2004" name="FEMS Microbiol. Lett.">
        <title>Genetic characterization of the dibenzofuran-degrading Actinobacteria carrying the dbfA1A2 gene homologues isolated from activated sludge.</title>
        <authorList>
            <person name="Noumura T."/>
            <person name="Habe H."/>
            <person name="Widada J."/>
            <person name="Chung J.S."/>
            <person name="Yoshida T."/>
            <person name="Nojiri H."/>
            <person name="Omori T."/>
        </authorList>
    </citation>
    <scope>NUCLEOTIDE SEQUENCE</scope>
    <source>
        <strain evidence="1">DBF63</strain>
        <plasmid evidence="1">pDBF1</plasmid>
    </source>
</reference>
<name>Q3MNR6_TERSD</name>
<proteinExistence type="predicted"/>
<reference evidence="1" key="7">
    <citation type="journal article" date="2005" name="Microbiology (Mosc.)">
        <title>The fluorene catabolic linear plasmid in Terrabacter sp. strain DBF63 carries the beta-ketoadipate pathway genes, pcaRHGBDCFIJ, also found in proteobacteria.</title>
        <authorList>
            <person name="Habe H."/>
            <person name="Chung J.-S."/>
            <person name="Ishida A."/>
            <person name="Kasuga K."/>
            <person name="Ide K."/>
            <person name="Takemura T."/>
            <person name="Nojiri H."/>
            <person name="Yamane H."/>
            <person name="Omori T."/>
        </authorList>
    </citation>
    <scope>NUCLEOTIDE SEQUENCE</scope>
    <source>
        <strain evidence="1">DBF63</strain>
        <plasmid evidence="1">pDBF1</plasmid>
    </source>
</reference>
<reference evidence="1" key="5">
    <citation type="journal article" date="2004" name="J. Bacteriol.">
        <title>Characterization of the upper pathway genes for fluorene metabolism in Terrabacter sp. strain DBF63.</title>
        <authorList>
            <person name="Habe H."/>
            <person name="Chung J."/>
            <person name="Kato H."/>
            <person name="Ayabe Y."/>
            <person name="Kasuga K."/>
            <person name="Yoshida T."/>
            <person name="Nojiri H."/>
            <person name="Yamane H."/>
            <person name="Omori T."/>
        </authorList>
    </citation>
    <scope>NUCLEOTIDE SEQUENCE</scope>
    <source>
        <strain evidence="1">DBF63</strain>
        <plasmid evidence="1">pDBF1</plasmid>
    </source>
</reference>
<dbReference type="InterPro" id="IPR027417">
    <property type="entry name" value="P-loop_NTPase"/>
</dbReference>
<keyword evidence="1" id="KW-0614">Plasmid</keyword>
<sequence>MAIYALTSFSASPGVTTTAIAWANLSPRPTLIVEADTRGGSPILAGVWAGQQPHTTSILELANRDRAGYVEFLHERTLLLPGTTDRRLLPAIPSPEHAHPLAGVWRPLSAALRTISAEGGVDVIIDAGRVSDSAAWTLLETADCVLALTDTTLPALNTTVIGLQALRGRLEQSGTPDRVGLVPVTGRDKGPDIRPYGAREIQGIVGPTAVVAEVARDEARAAVYGASIAPSRGHGSSGYVRSINHLVKAAAQHADRARAILQES</sequence>
<evidence type="ECO:0000313" key="1">
    <source>
        <dbReference type="EMBL" id="BAE45047.1"/>
    </source>
</evidence>
<dbReference type="AlphaFoldDB" id="Q3MNR6"/>
<reference evidence="1" key="1">
    <citation type="journal article" date="1997" name="J. Ferment. Bioeng.">
        <title>Cloning and characterization of genes involved in the degradation of dibenzofuran by Terrabacter sp. strain DBF63.</title>
        <authorList>
            <person name="Kasuga K."/>
            <person name="Nojiri H."/>
            <person name="Yamane H."/>
            <person name="Kodama T."/>
            <person name="Omori T."/>
        </authorList>
    </citation>
    <scope>NUCLEOTIDE SEQUENCE</scope>
    <source>
        <strain evidence="1">DBF63</strain>
        <plasmid evidence="1">pDBF1</plasmid>
    </source>
</reference>
<dbReference type="SUPFAM" id="SSF52540">
    <property type="entry name" value="P-loop containing nucleoside triphosphate hydrolases"/>
    <property type="match status" value="1"/>
</dbReference>